<dbReference type="OrthoDB" id="246406at2759"/>
<keyword evidence="2 7" id="KW-0813">Transport</keyword>
<dbReference type="PANTHER" id="PTHR23249:SF15">
    <property type="entry name" value="TRAFFICKING PROTEIN PARTICLE COMPLEX SUBUNIT 4"/>
    <property type="match status" value="1"/>
</dbReference>
<evidence type="ECO:0000256" key="3">
    <source>
        <dbReference type="ARBA" id="ARBA00022824"/>
    </source>
</evidence>
<evidence type="ECO:0000256" key="5">
    <source>
        <dbReference type="ARBA" id="ARBA00023034"/>
    </source>
</evidence>
<keyword evidence="9" id="KW-1185">Reference proteome</keyword>
<dbReference type="CDD" id="cd14856">
    <property type="entry name" value="TRAPPC4_synbindin"/>
    <property type="match status" value="1"/>
</dbReference>
<evidence type="ECO:0000256" key="6">
    <source>
        <dbReference type="ARBA" id="ARBA00038179"/>
    </source>
</evidence>
<dbReference type="EMBL" id="PJQM01004510">
    <property type="protein sequence ID" value="RCH84212.1"/>
    <property type="molecule type" value="Genomic_DNA"/>
</dbReference>
<proteinExistence type="inferred from homology"/>
<dbReference type="Gene3D" id="3.30.450.70">
    <property type="match status" value="1"/>
</dbReference>
<evidence type="ECO:0000313" key="8">
    <source>
        <dbReference type="EMBL" id="RCH84212.1"/>
    </source>
</evidence>
<gene>
    <name evidence="8" type="ORF">CU098_009241</name>
</gene>
<comment type="subunit">
    <text evidence="7">Part of the multisubunit transport protein particle (TRAPP) complex.</text>
</comment>
<keyword evidence="3 7" id="KW-0256">Endoplasmic reticulum</keyword>
<dbReference type="GO" id="GO:0030008">
    <property type="term" value="C:TRAPP complex"/>
    <property type="evidence" value="ECO:0007669"/>
    <property type="project" value="UniProtKB-UniRule"/>
</dbReference>
<dbReference type="InterPro" id="IPR011012">
    <property type="entry name" value="Longin-like_dom_sf"/>
</dbReference>
<comment type="similarity">
    <text evidence="6">Belongs to the TRAPP small subunits family. TRAPPC4 subfamily.</text>
</comment>
<dbReference type="GO" id="GO:0005783">
    <property type="term" value="C:endoplasmic reticulum"/>
    <property type="evidence" value="ECO:0007669"/>
    <property type="project" value="UniProtKB-SubCell"/>
</dbReference>
<dbReference type="SMART" id="SM01399">
    <property type="entry name" value="Sybindin"/>
    <property type="match status" value="1"/>
</dbReference>
<protein>
    <recommendedName>
        <fullName evidence="7">Trafficking protein particle complex subunit</fullName>
    </recommendedName>
</protein>
<dbReference type="GO" id="GO:0006888">
    <property type="term" value="P:endoplasmic reticulum to Golgi vesicle-mediated transport"/>
    <property type="evidence" value="ECO:0007669"/>
    <property type="project" value="UniProtKB-UniRule"/>
</dbReference>
<dbReference type="InterPro" id="IPR007233">
    <property type="entry name" value="TRAPPC"/>
</dbReference>
<dbReference type="PANTHER" id="PTHR23249">
    <property type="entry name" value="TRAFFICKING PROTEIN PARTICLE COMPLEX SUBUNIT"/>
    <property type="match status" value="1"/>
</dbReference>
<sequence>MATVYSLYIINKAGGLVYQKDFSNQLEKLSSNEYLVLAGTFHGVHAITSKISPLHNSSGIEMLEAENFKLYCNQSLTGTKFLLITSPQLNNVDAHMKRIYDLYSDFVMKNPFHTPEMPIRSDQFDQSLLKFINASGTV</sequence>
<evidence type="ECO:0000313" key="9">
    <source>
        <dbReference type="Proteomes" id="UP000253551"/>
    </source>
</evidence>
<dbReference type="SUPFAM" id="SSF64356">
    <property type="entry name" value="SNARE-like"/>
    <property type="match status" value="1"/>
</dbReference>
<name>A0A367J2P7_RHIST</name>
<dbReference type="Proteomes" id="UP000253551">
    <property type="component" value="Unassembled WGS sequence"/>
</dbReference>
<keyword evidence="4 7" id="KW-0931">ER-Golgi transport</keyword>
<keyword evidence="5 7" id="KW-0333">Golgi apparatus</keyword>
<dbReference type="Pfam" id="PF04099">
    <property type="entry name" value="Sybindin"/>
    <property type="match status" value="1"/>
</dbReference>
<dbReference type="STRING" id="4846.A0A367J2P7"/>
<accession>A0A367J2P7</accession>
<comment type="subcellular location">
    <subcellularLocation>
        <location evidence="7">Endoplasmic reticulum</location>
    </subcellularLocation>
    <subcellularLocation>
        <location evidence="7">Golgi apparatus</location>
        <location evidence="7">cis-Golgi network</location>
    </subcellularLocation>
    <subcellularLocation>
        <location evidence="1">Golgi apparatus</location>
    </subcellularLocation>
</comment>
<evidence type="ECO:0000256" key="4">
    <source>
        <dbReference type="ARBA" id="ARBA00022892"/>
    </source>
</evidence>
<evidence type="ECO:0000256" key="1">
    <source>
        <dbReference type="ARBA" id="ARBA00004555"/>
    </source>
</evidence>
<reference evidence="8 9" key="1">
    <citation type="journal article" date="2018" name="G3 (Bethesda)">
        <title>Phylogenetic and Phylogenomic Definition of Rhizopus Species.</title>
        <authorList>
            <person name="Gryganskyi A.P."/>
            <person name="Golan J."/>
            <person name="Dolatabadi S."/>
            <person name="Mondo S."/>
            <person name="Robb S."/>
            <person name="Idnurm A."/>
            <person name="Muszewska A."/>
            <person name="Steczkiewicz K."/>
            <person name="Masonjones S."/>
            <person name="Liao H.L."/>
            <person name="Gajdeczka M.T."/>
            <person name="Anike F."/>
            <person name="Vuek A."/>
            <person name="Anishchenko I.M."/>
            <person name="Voigt K."/>
            <person name="de Hoog G.S."/>
            <person name="Smith M.E."/>
            <person name="Heitman J."/>
            <person name="Vilgalys R."/>
            <person name="Stajich J.E."/>
        </authorList>
    </citation>
    <scope>NUCLEOTIDE SEQUENCE [LARGE SCALE GENOMIC DNA]</scope>
    <source>
        <strain evidence="8 9">LSU 92-RS-03</strain>
    </source>
</reference>
<comment type="caution">
    <text evidence="8">The sequence shown here is derived from an EMBL/GenBank/DDBJ whole genome shotgun (WGS) entry which is preliminary data.</text>
</comment>
<evidence type="ECO:0000256" key="7">
    <source>
        <dbReference type="RuleBase" id="RU366065"/>
    </source>
</evidence>
<dbReference type="AlphaFoldDB" id="A0A367J2P7"/>
<dbReference type="FunFam" id="3.30.450.70:FF:000007">
    <property type="entry name" value="Putative sybindin-like family protein"/>
    <property type="match status" value="1"/>
</dbReference>
<dbReference type="GO" id="GO:0005794">
    <property type="term" value="C:Golgi apparatus"/>
    <property type="evidence" value="ECO:0007669"/>
    <property type="project" value="UniProtKB-SubCell"/>
</dbReference>
<organism evidence="8 9">
    <name type="scientific">Rhizopus stolonifer</name>
    <name type="common">Rhizopus nigricans</name>
    <dbReference type="NCBI Taxonomy" id="4846"/>
    <lineage>
        <taxon>Eukaryota</taxon>
        <taxon>Fungi</taxon>
        <taxon>Fungi incertae sedis</taxon>
        <taxon>Mucoromycota</taxon>
        <taxon>Mucoromycotina</taxon>
        <taxon>Mucoromycetes</taxon>
        <taxon>Mucorales</taxon>
        <taxon>Mucorineae</taxon>
        <taxon>Rhizopodaceae</taxon>
        <taxon>Rhizopus</taxon>
    </lineage>
</organism>
<evidence type="ECO:0000256" key="2">
    <source>
        <dbReference type="ARBA" id="ARBA00022448"/>
    </source>
</evidence>